<proteinExistence type="predicted"/>
<dbReference type="GO" id="GO:0004040">
    <property type="term" value="F:amidase activity"/>
    <property type="evidence" value="ECO:0007669"/>
    <property type="project" value="InterPro"/>
</dbReference>
<feature type="domain" description="Mannosyl-glycoprotein endo-beta-N-acetylglucosamidase-like" evidence="2">
    <location>
        <begin position="294"/>
        <end position="430"/>
    </location>
</feature>
<evidence type="ECO:0000256" key="1">
    <source>
        <dbReference type="ARBA" id="ARBA00022801"/>
    </source>
</evidence>
<dbReference type="SMART" id="SM00047">
    <property type="entry name" value="LYZ2"/>
    <property type="match status" value="1"/>
</dbReference>
<evidence type="ECO:0000313" key="4">
    <source>
        <dbReference type="Proteomes" id="UP000184016"/>
    </source>
</evidence>
<dbReference type="PANTHER" id="PTHR33308">
    <property type="entry name" value="PEPTIDOGLYCAN HYDROLASE FLGJ"/>
    <property type="match status" value="1"/>
</dbReference>
<dbReference type="Gene3D" id="1.10.530.10">
    <property type="match status" value="1"/>
</dbReference>
<dbReference type="Proteomes" id="UP000184016">
    <property type="component" value="Unassembled WGS sequence"/>
</dbReference>
<evidence type="ECO:0000313" key="3">
    <source>
        <dbReference type="EMBL" id="SHJ76389.1"/>
    </source>
</evidence>
<reference evidence="4" key="1">
    <citation type="submission" date="2016-11" db="EMBL/GenBank/DDBJ databases">
        <authorList>
            <person name="Varghese N."/>
            <person name="Submissions S."/>
        </authorList>
    </citation>
    <scope>NUCLEOTIDE SEQUENCE [LARGE SCALE GENOMIC DNA]</scope>
    <source>
        <strain evidence="4">USBA-503</strain>
    </source>
</reference>
<dbReference type="InterPro" id="IPR051056">
    <property type="entry name" value="Glycosyl_Hydrolase_73"/>
</dbReference>
<keyword evidence="1" id="KW-0378">Hydrolase</keyword>
<dbReference type="Pfam" id="PF01832">
    <property type="entry name" value="Glucosaminidase"/>
    <property type="match status" value="1"/>
</dbReference>
<evidence type="ECO:0000259" key="2">
    <source>
        <dbReference type="SMART" id="SM00047"/>
    </source>
</evidence>
<dbReference type="PANTHER" id="PTHR33308:SF9">
    <property type="entry name" value="PEPTIDOGLYCAN HYDROLASE FLGJ"/>
    <property type="match status" value="1"/>
</dbReference>
<protein>
    <submittedName>
        <fullName evidence="3">Mannosyl-glycoprotein endo-beta-N-acetylglucosaminidase</fullName>
    </submittedName>
</protein>
<gene>
    <name evidence="3" type="ORF">SAMN05443507_103120</name>
</gene>
<dbReference type="AlphaFoldDB" id="A0A1M6LYU4"/>
<accession>A0A1M6LYU4</accession>
<dbReference type="RefSeq" id="WP_072873027.1">
    <property type="nucleotide sequence ID" value="NZ_FRAF01000003.1"/>
</dbReference>
<organism evidence="3 4">
    <name type="scientific">Alicyclobacillus tolerans</name>
    <dbReference type="NCBI Taxonomy" id="90970"/>
    <lineage>
        <taxon>Bacteria</taxon>
        <taxon>Bacillati</taxon>
        <taxon>Bacillota</taxon>
        <taxon>Bacilli</taxon>
        <taxon>Bacillales</taxon>
        <taxon>Alicyclobacillaceae</taxon>
        <taxon>Alicyclobacillus</taxon>
    </lineage>
</organism>
<dbReference type="STRING" id="1830138.SAMN05443507_103120"/>
<dbReference type="InterPro" id="IPR002901">
    <property type="entry name" value="MGlyc_endo_b_GlcNAc-like_dom"/>
</dbReference>
<dbReference type="EMBL" id="FRAF01000003">
    <property type="protein sequence ID" value="SHJ76389.1"/>
    <property type="molecule type" value="Genomic_DNA"/>
</dbReference>
<name>A0A1M6LYU4_9BACL</name>
<keyword evidence="4" id="KW-1185">Reference proteome</keyword>
<sequence length="613" mass="67460">MFFALTGTPIVEAATPNYTMSKKSIIVNGQTVEQPYGFVYQQTTYMPLYYVMQALKPLGFVSQWNGHLWTITSSSHFHPSILPPQNHATDSLILNETPLEHFPTLVAIDPDSGAPTTYIPIWYIQQALTAIGIQSKWNGKTWTMTFNVNPAASIPEYAAYQSPTSQPVDYTSFIQAEAAVQSSNVGYVVNTSTNQVVVWPKDDWSLMDDQYFAASFLPGYSFPAPSFAVPGATYVSLNAVQGSTPNDTVFYQIAENGTYIDKWAGNYEDPYRQVDLRTPAPAGLTANKINAFLQSVVPNSGLQGLGQAILQAAQTYGVNATYLLAHAILESNWGTNSLATKKNNLYGYGAYDADPFADGGIFPSKTYTIQFQAWFVRNTYLNPGGPEYYESPTLDGMNQNYATDPTWSLQIGELMRMISQFAGLHLNQYTLYQPGSASPPEPDSNKPVFSFNGASAMLKSATTSSLIPIYNNPDTALTSFDNTPTGNWISGMQVQVLQMEQGFWQGYVTAWYKIQSSNHTGWVMGQNLQFNNIYQLNSKANQSIPVYSNAQANSNLETTLHTGSWVVMPSYNAASQDMLLIDYVNPLTGTPETGYIESQNITVNKVAQNSANA</sequence>